<dbReference type="GO" id="GO:0016787">
    <property type="term" value="F:hydrolase activity"/>
    <property type="evidence" value="ECO:0007669"/>
    <property type="project" value="UniProtKB-KW"/>
</dbReference>
<evidence type="ECO:0000313" key="10">
    <source>
        <dbReference type="Proteomes" id="UP000095350"/>
    </source>
</evidence>
<dbReference type="Proteomes" id="UP000095350">
    <property type="component" value="Unassembled WGS sequence"/>
</dbReference>
<dbReference type="PaxDb" id="166486-ERS852572_03696"/>
<name>A0A173VWN9_9FIRM</name>
<dbReference type="Pfam" id="PF13087">
    <property type="entry name" value="AAA_12"/>
    <property type="match status" value="1"/>
</dbReference>
<dbReference type="Gene3D" id="3.40.50.300">
    <property type="entry name" value="P-loop containing nucleotide triphosphate hydrolases"/>
    <property type="match status" value="3"/>
</dbReference>
<evidence type="ECO:0000256" key="6">
    <source>
        <dbReference type="SAM" id="Coils"/>
    </source>
</evidence>
<feature type="domain" description="DNA2/NAM7 helicase-like C-terminal" evidence="8">
    <location>
        <begin position="862"/>
        <end position="1046"/>
    </location>
</feature>
<keyword evidence="6" id="KW-0175">Coiled coil</keyword>
<dbReference type="PANTHER" id="PTHR43788">
    <property type="entry name" value="DNA2/NAM7 HELICASE FAMILY MEMBER"/>
    <property type="match status" value="1"/>
</dbReference>
<dbReference type="RefSeq" id="WP_055196039.1">
    <property type="nucleotide sequence ID" value="NZ_CABIYH010000046.1"/>
</dbReference>
<accession>A0A173VWN9</accession>
<evidence type="ECO:0000256" key="4">
    <source>
        <dbReference type="ARBA" id="ARBA00022806"/>
    </source>
</evidence>
<comment type="similarity">
    <text evidence="1">Belongs to the DNA2/NAM7 helicase family.</text>
</comment>
<dbReference type="EMBL" id="CYXZ01000046">
    <property type="protein sequence ID" value="CUN31621.1"/>
    <property type="molecule type" value="Genomic_DNA"/>
</dbReference>
<feature type="domain" description="DNA2/NAM7 helicase helicase" evidence="7">
    <location>
        <begin position="300"/>
        <end position="812"/>
    </location>
</feature>
<proteinExistence type="inferred from homology"/>
<organism evidence="9 10">
    <name type="scientific">Roseburia intestinalis</name>
    <dbReference type="NCBI Taxonomy" id="166486"/>
    <lineage>
        <taxon>Bacteria</taxon>
        <taxon>Bacillati</taxon>
        <taxon>Bacillota</taxon>
        <taxon>Clostridia</taxon>
        <taxon>Lachnospirales</taxon>
        <taxon>Lachnospiraceae</taxon>
        <taxon>Roseburia</taxon>
    </lineage>
</organism>
<dbReference type="SUPFAM" id="SSF52540">
    <property type="entry name" value="P-loop containing nucleoside triphosphate hydrolases"/>
    <property type="match status" value="2"/>
</dbReference>
<keyword evidence="4 9" id="KW-0347">Helicase</keyword>
<dbReference type="GO" id="GO:0043139">
    <property type="term" value="F:5'-3' DNA helicase activity"/>
    <property type="evidence" value="ECO:0007669"/>
    <property type="project" value="TreeGrafter"/>
</dbReference>
<dbReference type="GO" id="GO:0005524">
    <property type="term" value="F:ATP binding"/>
    <property type="evidence" value="ECO:0007669"/>
    <property type="project" value="UniProtKB-KW"/>
</dbReference>
<dbReference type="Pfam" id="PF13086">
    <property type="entry name" value="AAA_11"/>
    <property type="match status" value="1"/>
</dbReference>
<feature type="coiled-coil region" evidence="6">
    <location>
        <begin position="526"/>
        <end position="567"/>
    </location>
</feature>
<dbReference type="InterPro" id="IPR050534">
    <property type="entry name" value="Coronavir_polyprotein_1ab"/>
</dbReference>
<evidence type="ECO:0000256" key="3">
    <source>
        <dbReference type="ARBA" id="ARBA00022801"/>
    </source>
</evidence>
<keyword evidence="5" id="KW-0067">ATP-binding</keyword>
<protein>
    <submittedName>
        <fullName evidence="9">Putative DNA helicase</fullName>
    </submittedName>
</protein>
<evidence type="ECO:0000259" key="7">
    <source>
        <dbReference type="Pfam" id="PF13086"/>
    </source>
</evidence>
<sequence length="1068" mass="123368">MRNRYITEECNKILNFWKLEEYFTPSDYPELTLTIKEGKQDILFDAYYNAYSTRSLPLKEYKAHNEYLSKKHKSDEKLYNRANVYCGCYKIKTFVEKMAEKCKLDMEKYAEINELSGRFYIFSVQIDLDGKLTEEGVQISPFFYAVLCMIKSEDINVNIMQEDICKLNEDVNELLKQNDIQILEFTDITIVKNIVFDKLGVENESQVGLEGASDKVYACKGLKKEDETSDFFSFYLDEIERIQKNYKNNEHVIKYTTSLLSDNQKKIMIDSDVNAMKKWLEVDRFPLAKYPSKFSPTLMQQLAINIAISEKDRYEKIFSVNGPPGTGKTTLLKEIIASNVVQLAEVLIKYGIDGGNFVSRKIESASNASYIEKYYEIPEEIAKFGILVVSNNNGAVENVTLDLPKSGDMEKEKTRTDYFDRKINREVYFSAVADNLLGEEGSAWGLISARMGRKSYVAEVLESCVFARKNDDSNKVTLDLARVDSISWNEAIEKFNIAKKKVLSLRKDIKNDQKLLVDFYQEKENLAKRKWELKQLTIEKEQLNKKLNEVKTELENNEKETLEQEEEIKYIKEHSSIFKKLLILLGLGKIGRHVAEKQKYVDELIIQHEDIKRRYSLTKRNTEEVCGKIENQYSIISTLEKKVQILEEKVYGNNESLKNKYKNNFADRYFYENIKESENSQNACPWTFDEYDMAREELFYASLQVRKAFILNSPYIKRNLFVYQAYNNGKYTIAEKQEMFPHLFNSLSVVIPVLSSTFASVGRFLKHAGNMSLGMLIIDESGQAMPQSALGALYRTRQAVVVGDPLQVEPVVTIPKVLIDILADSTGVANEYKVIENSVQTLADNMNEFNGMIGERQVGCPLVVHRRCIEPMFSISNMISYDNRMFNKTNKKEDYLKQEQPFLIKKSGWINVEGTENGSKDHFVKNQAERVCQLLESALHIYTDLFDTDDKIFIITPFRTVAESMRKFVVGYFSAKGNDKEVLKKWTKKCVGTVHTFQGKDANEVIFVLGCSDKSVGAMNWVVKKANILNVACTRAKYRIAFIGNLNDWKNRRYFREFIPKFIDTIDV</sequence>
<evidence type="ECO:0000259" key="8">
    <source>
        <dbReference type="Pfam" id="PF13087"/>
    </source>
</evidence>
<evidence type="ECO:0000313" key="9">
    <source>
        <dbReference type="EMBL" id="CUN31621.1"/>
    </source>
</evidence>
<keyword evidence="3" id="KW-0378">Hydrolase</keyword>
<dbReference type="STRING" id="166486.ERS852572_03696"/>
<dbReference type="AlphaFoldDB" id="A0A173VWN9"/>
<keyword evidence="2" id="KW-0547">Nucleotide-binding</keyword>
<dbReference type="InterPro" id="IPR041677">
    <property type="entry name" value="DNA2/NAM7_AAA_11"/>
</dbReference>
<reference evidence="9 10" key="1">
    <citation type="submission" date="2015-09" db="EMBL/GenBank/DDBJ databases">
        <authorList>
            <consortium name="Pathogen Informatics"/>
        </authorList>
    </citation>
    <scope>NUCLEOTIDE SEQUENCE [LARGE SCALE GENOMIC DNA]</scope>
    <source>
        <strain evidence="9 10">2789STDY5834960</strain>
    </source>
</reference>
<dbReference type="InterPro" id="IPR027417">
    <property type="entry name" value="P-loop_NTPase"/>
</dbReference>
<evidence type="ECO:0000256" key="2">
    <source>
        <dbReference type="ARBA" id="ARBA00022741"/>
    </source>
</evidence>
<dbReference type="PANTHER" id="PTHR43788:SF8">
    <property type="entry name" value="DNA-BINDING PROTEIN SMUBP-2"/>
    <property type="match status" value="1"/>
</dbReference>
<dbReference type="OrthoDB" id="9757917at2"/>
<gene>
    <name evidence="9" type="ORF">ERS852572_03696</name>
</gene>
<evidence type="ECO:0000256" key="5">
    <source>
        <dbReference type="ARBA" id="ARBA00022840"/>
    </source>
</evidence>
<dbReference type="InterPro" id="IPR041679">
    <property type="entry name" value="DNA2/NAM7-like_C"/>
</dbReference>
<evidence type="ECO:0000256" key="1">
    <source>
        <dbReference type="ARBA" id="ARBA00007913"/>
    </source>
</evidence>